<evidence type="ECO:0000256" key="4">
    <source>
        <dbReference type="ARBA" id="ARBA00022989"/>
    </source>
</evidence>
<dbReference type="Proteomes" id="UP000887575">
    <property type="component" value="Unassembled WGS sequence"/>
</dbReference>
<evidence type="ECO:0000313" key="7">
    <source>
        <dbReference type="Proteomes" id="UP000887575"/>
    </source>
</evidence>
<dbReference type="GO" id="GO:0016020">
    <property type="term" value="C:membrane"/>
    <property type="evidence" value="ECO:0007669"/>
    <property type="project" value="UniProtKB-SubCell"/>
</dbReference>
<dbReference type="Gene3D" id="1.20.1070.10">
    <property type="entry name" value="Rhodopsin 7-helix transmembrane proteins"/>
    <property type="match status" value="1"/>
</dbReference>
<evidence type="ECO:0000256" key="2">
    <source>
        <dbReference type="ARBA" id="ARBA00005692"/>
    </source>
</evidence>
<dbReference type="InterPro" id="IPR000609">
    <property type="entry name" value="7TM_GPCR_serpentine_rcpt_Srg"/>
</dbReference>
<accession>A0AAF3F9X2</accession>
<feature type="transmembrane region" description="Helical" evidence="6">
    <location>
        <begin position="114"/>
        <end position="134"/>
    </location>
</feature>
<keyword evidence="4 6" id="KW-1133">Transmembrane helix</keyword>
<evidence type="ECO:0000313" key="8">
    <source>
        <dbReference type="WBParaSite" id="MBELARI_LOCUS3658.2"/>
    </source>
</evidence>
<evidence type="ECO:0000256" key="3">
    <source>
        <dbReference type="ARBA" id="ARBA00022692"/>
    </source>
</evidence>
<keyword evidence="5 6" id="KW-0472">Membrane</keyword>
<dbReference type="GO" id="GO:0004888">
    <property type="term" value="F:transmembrane signaling receptor activity"/>
    <property type="evidence" value="ECO:0007669"/>
    <property type="project" value="InterPro"/>
</dbReference>
<comment type="subcellular location">
    <subcellularLocation>
        <location evidence="1">Membrane</location>
        <topology evidence="1">Multi-pass membrane protein</topology>
    </subcellularLocation>
</comment>
<dbReference type="AlphaFoldDB" id="A0AAF3F9X2"/>
<comment type="caution">
    <text evidence="6">Lacks conserved residue(s) required for the propagation of feature annotation.</text>
</comment>
<dbReference type="PANTHER" id="PTHR31552">
    <property type="entry name" value="SERPENTINE RECEPTOR CLASS GAMMA"/>
    <property type="match status" value="1"/>
</dbReference>
<comment type="similarity">
    <text evidence="2 6">Belongs to the nematode receptor-like protein srg family.</text>
</comment>
<dbReference type="PANTHER" id="PTHR31552:SF8">
    <property type="entry name" value="SERPENTINE RECEPTOR CLASS GAMMA"/>
    <property type="match status" value="1"/>
</dbReference>
<proteinExistence type="inferred from homology"/>
<dbReference type="Pfam" id="PF02118">
    <property type="entry name" value="Srg"/>
    <property type="match status" value="1"/>
</dbReference>
<keyword evidence="7" id="KW-1185">Reference proteome</keyword>
<protein>
    <recommendedName>
        <fullName evidence="6">Serpentine receptor class gamma</fullName>
    </recommendedName>
</protein>
<sequence>MHLNRFTSVYLPIYHQKLWIPRNINFAFLLTYLIGILFSYQYFFLKGSLYVRVGDTVVQGRTIVDEYLISIYIVKFMSFIYPIISLGINILILIKLFLLRRTKTRDNSWSRVKLNLFFICFCTMITQLGLWLFVTFGLQLVELTMISFMMNLVSDLSTLSEAYIGLAINKQMRGKLIEIFHKIIDIKSISQRVDITS</sequence>
<dbReference type="WBParaSite" id="MBELARI_LOCUS3658.2">
    <property type="protein sequence ID" value="MBELARI_LOCUS3658.2"/>
    <property type="gene ID" value="MBELARI_LOCUS3658"/>
</dbReference>
<reference evidence="8" key="1">
    <citation type="submission" date="2024-02" db="UniProtKB">
        <authorList>
            <consortium name="WormBaseParasite"/>
        </authorList>
    </citation>
    <scope>IDENTIFICATION</scope>
</reference>
<organism evidence="7 8">
    <name type="scientific">Mesorhabditis belari</name>
    <dbReference type="NCBI Taxonomy" id="2138241"/>
    <lineage>
        <taxon>Eukaryota</taxon>
        <taxon>Metazoa</taxon>
        <taxon>Ecdysozoa</taxon>
        <taxon>Nematoda</taxon>
        <taxon>Chromadorea</taxon>
        <taxon>Rhabditida</taxon>
        <taxon>Rhabditina</taxon>
        <taxon>Rhabditomorpha</taxon>
        <taxon>Rhabditoidea</taxon>
        <taxon>Rhabditidae</taxon>
        <taxon>Mesorhabditinae</taxon>
        <taxon>Mesorhabditis</taxon>
    </lineage>
</organism>
<name>A0AAF3F9X2_9BILA</name>
<keyword evidence="3 6" id="KW-0812">Transmembrane</keyword>
<dbReference type="GO" id="GO:0007606">
    <property type="term" value="P:sensory perception of chemical stimulus"/>
    <property type="evidence" value="ECO:0007669"/>
    <property type="project" value="UniProtKB-UniRule"/>
</dbReference>
<feature type="transmembrane region" description="Helical" evidence="6">
    <location>
        <begin position="146"/>
        <end position="168"/>
    </location>
</feature>
<feature type="transmembrane region" description="Helical" evidence="6">
    <location>
        <begin position="24"/>
        <end position="43"/>
    </location>
</feature>
<evidence type="ECO:0000256" key="6">
    <source>
        <dbReference type="RuleBase" id="RU280813"/>
    </source>
</evidence>
<feature type="transmembrane region" description="Helical" evidence="6">
    <location>
        <begin position="69"/>
        <end position="94"/>
    </location>
</feature>
<evidence type="ECO:0000256" key="1">
    <source>
        <dbReference type="ARBA" id="ARBA00004141"/>
    </source>
</evidence>
<evidence type="ECO:0000256" key="5">
    <source>
        <dbReference type="ARBA" id="ARBA00023136"/>
    </source>
</evidence>